<dbReference type="SUPFAM" id="SSF48371">
    <property type="entry name" value="ARM repeat"/>
    <property type="match status" value="1"/>
</dbReference>
<dbReference type="InterPro" id="IPR000210">
    <property type="entry name" value="BTB/POZ_dom"/>
</dbReference>
<gene>
    <name evidence="3" type="ORF">OLC1_LOCUS716</name>
</gene>
<dbReference type="Pfam" id="PF00651">
    <property type="entry name" value="BTB"/>
    <property type="match status" value="2"/>
</dbReference>
<dbReference type="PROSITE" id="PS50097">
    <property type="entry name" value="BTB"/>
    <property type="match status" value="2"/>
</dbReference>
<keyword evidence="4" id="KW-1185">Reference proteome</keyword>
<organism evidence="3 4">
    <name type="scientific">Oldenlandia corymbosa var. corymbosa</name>
    <dbReference type="NCBI Taxonomy" id="529605"/>
    <lineage>
        <taxon>Eukaryota</taxon>
        <taxon>Viridiplantae</taxon>
        <taxon>Streptophyta</taxon>
        <taxon>Embryophyta</taxon>
        <taxon>Tracheophyta</taxon>
        <taxon>Spermatophyta</taxon>
        <taxon>Magnoliopsida</taxon>
        <taxon>eudicotyledons</taxon>
        <taxon>Gunneridae</taxon>
        <taxon>Pentapetalae</taxon>
        <taxon>asterids</taxon>
        <taxon>lamiids</taxon>
        <taxon>Gentianales</taxon>
        <taxon>Rubiaceae</taxon>
        <taxon>Rubioideae</taxon>
        <taxon>Spermacoceae</taxon>
        <taxon>Hedyotis-Oldenlandia complex</taxon>
        <taxon>Oldenlandia</taxon>
    </lineage>
</organism>
<dbReference type="PANTHER" id="PTHR35918">
    <property type="entry name" value="OS06G0674800 PROTEIN"/>
    <property type="match status" value="1"/>
</dbReference>
<dbReference type="InterPro" id="IPR011333">
    <property type="entry name" value="SKP1/BTB/POZ_sf"/>
</dbReference>
<proteinExistence type="predicted"/>
<feature type="domain" description="BTB" evidence="2">
    <location>
        <begin position="667"/>
        <end position="741"/>
    </location>
</feature>
<dbReference type="CDD" id="cd18186">
    <property type="entry name" value="BTB_POZ_ZBTB_KLHL-like"/>
    <property type="match status" value="2"/>
</dbReference>
<dbReference type="AlphaFoldDB" id="A0AAV1BXI3"/>
<reference evidence="3" key="1">
    <citation type="submission" date="2023-03" db="EMBL/GenBank/DDBJ databases">
        <authorList>
            <person name="Julca I."/>
        </authorList>
    </citation>
    <scope>NUCLEOTIDE SEQUENCE</scope>
</reference>
<dbReference type="InterPro" id="IPR059007">
    <property type="entry name" value="ARM_At1g04390"/>
</dbReference>
<dbReference type="SUPFAM" id="SSF54695">
    <property type="entry name" value="POZ domain"/>
    <property type="match status" value="2"/>
</dbReference>
<evidence type="ECO:0000256" key="1">
    <source>
        <dbReference type="ARBA" id="ARBA00004906"/>
    </source>
</evidence>
<dbReference type="EMBL" id="OX459118">
    <property type="protein sequence ID" value="CAI9088051.1"/>
    <property type="molecule type" value="Genomic_DNA"/>
</dbReference>
<dbReference type="SMART" id="SM00225">
    <property type="entry name" value="BTB"/>
    <property type="match status" value="2"/>
</dbReference>
<comment type="pathway">
    <text evidence="1">Protein modification; protein ubiquitination.</text>
</comment>
<dbReference type="InterPro" id="IPR044953">
    <property type="entry name" value="At1g04390-like"/>
</dbReference>
<evidence type="ECO:0000313" key="4">
    <source>
        <dbReference type="Proteomes" id="UP001161247"/>
    </source>
</evidence>
<evidence type="ECO:0000259" key="2">
    <source>
        <dbReference type="PROSITE" id="PS50097"/>
    </source>
</evidence>
<dbReference type="InterPro" id="IPR016024">
    <property type="entry name" value="ARM-type_fold"/>
</dbReference>
<dbReference type="Gene3D" id="1.25.10.10">
    <property type="entry name" value="Leucine-rich Repeat Variant"/>
    <property type="match status" value="1"/>
</dbReference>
<dbReference type="InterPro" id="IPR011989">
    <property type="entry name" value="ARM-like"/>
</dbReference>
<dbReference type="Pfam" id="PF26522">
    <property type="entry name" value="ARM_6"/>
    <property type="match status" value="1"/>
</dbReference>
<dbReference type="Gene3D" id="3.30.710.10">
    <property type="entry name" value="Potassium Channel Kv1.1, Chain A"/>
    <property type="match status" value="2"/>
</dbReference>
<dbReference type="PANTHER" id="PTHR35918:SF1">
    <property type="entry name" value="BTB DOMAIN-CONTAINING PROTEIN"/>
    <property type="match status" value="1"/>
</dbReference>
<sequence length="980" mass="111152">MRSSSSPSQRRSAAVLSSRLTTLHERLYNSLKLGQFFRCDDSRGQKWASADIETQKVVIRSIDAFLDYVSSERMSNHQLVKDSINDMAGALESVLEFKNESVLRLASDLAAKMVRVLPSSLLEPHVTYLVDNLLPLLSSQQLSVSVSSATALNCIFANLSRKREKEIWEILEGRDSVNIVIENVKDSCIEDKFIEYYEEMTSLLSQILWRWPPSRFSAWNDSKLWDFLALCGYGAKKLLSNGKIILEVMVDCMNISESYSIQMEGFRLAQCLMVSEQGCAEVMKLCGKPLVNAIVNGMRFKWLTSEKLSKDQMSLVLEACHMAQITRWIGNHHTYFWKARVDTALLDILLAHLGITRQSLHHASLKEQIGVLEGGRRDSVLSSLIPYVWDILAGLLVNMTEDLCRTMHELTLELNILITCACLAFMESNLVVCQISRSTISDTDGRESSSRAVLQMVYSPCKHIASQARIILSEVLKFFGKDNIDYLLGILRSTTHKNTHLLPSNFQVVISLITLACYTSLPTFEKRIIELHGMGTLLAFLKGWFNNPTYVKRSNLEPHLNHPLTERICCRQCIGDWDGEDMQLVFCLWGLAQLIHNSATRGDATGIKSELGESKIFKELEDVCSNNRYSPASRWYAAFTLSHFGLYGFPSKLGKRIWKTFKENELTDLEIIFANQCSLHAHEVILSARCPQLLHQREEHLISCSSVGQKSREVRLSSRVDYKSLHKLMEYVYSGYIQAGADVRTLKVLVKHCNLQPLLHLLNQKSPRWGSPVPTFDLSSALGLAGYNSSDVILESDTTQLPQWRCNFCSSSVPHIHAHKVVLVSTCDHLQALFQSGMQESCSQAIKVPVCWDSLSKLVAWLYSNELPKPMFDCMWFNLTFDQKLHELRSYVELCWLSDCWLEQDLQEQCFQVVISGLETDRYISVGLIQSAVNLSQWKLAETMAMYMAPLYNQLRSSGDLDRLSEDIVEMVRAASVRLL</sequence>
<protein>
    <submittedName>
        <fullName evidence="3">OLC1v1022284C3</fullName>
    </submittedName>
</protein>
<evidence type="ECO:0000313" key="3">
    <source>
        <dbReference type="EMBL" id="CAI9088051.1"/>
    </source>
</evidence>
<dbReference type="Proteomes" id="UP001161247">
    <property type="component" value="Chromosome 1"/>
</dbReference>
<accession>A0AAV1BXI3</accession>
<name>A0AAV1BXI3_OLDCO</name>
<feature type="domain" description="BTB" evidence="2">
    <location>
        <begin position="790"/>
        <end position="871"/>
    </location>
</feature>